<dbReference type="CDD" id="cd16936">
    <property type="entry name" value="HATPase_RsbW-like"/>
    <property type="match status" value="1"/>
</dbReference>
<keyword evidence="1" id="KW-0723">Serine/threonine-protein kinase</keyword>
<dbReference type="GO" id="GO:0016301">
    <property type="term" value="F:kinase activity"/>
    <property type="evidence" value="ECO:0007669"/>
    <property type="project" value="UniProtKB-KW"/>
</dbReference>
<dbReference type="Gene3D" id="3.30.565.10">
    <property type="entry name" value="Histidine kinase-like ATPase, C-terminal domain"/>
    <property type="match status" value="1"/>
</dbReference>
<dbReference type="InterPro" id="IPR003594">
    <property type="entry name" value="HATPase_dom"/>
</dbReference>
<protein>
    <submittedName>
        <fullName evidence="4">Sensor histidine kinase</fullName>
    </submittedName>
</protein>
<evidence type="ECO:0000259" key="3">
    <source>
        <dbReference type="Pfam" id="PF14417"/>
    </source>
</evidence>
<keyword evidence="4" id="KW-0418">Kinase</keyword>
<reference evidence="4 5" key="2">
    <citation type="submission" date="2023-10" db="EMBL/GenBank/DDBJ databases">
        <authorList>
            <person name="Han X.F."/>
        </authorList>
    </citation>
    <scope>NUCLEOTIDE SEQUENCE [LARGE SCALE GENOMIC DNA]</scope>
    <source>
        <strain evidence="4 5">KCTC 39840</strain>
    </source>
</reference>
<feature type="domain" description="Histidine kinase/HSP90-like ATPase" evidence="2">
    <location>
        <begin position="207"/>
        <end position="316"/>
    </location>
</feature>
<keyword evidence="5" id="KW-1185">Reference proteome</keyword>
<accession>A0ABU4HK65</accession>
<dbReference type="EMBL" id="JAWSTH010000008">
    <property type="protein sequence ID" value="MDW5593706.1"/>
    <property type="molecule type" value="Genomic_DNA"/>
</dbReference>
<dbReference type="InterPro" id="IPR025847">
    <property type="entry name" value="MEDS_domain"/>
</dbReference>
<gene>
    <name evidence="4" type="ORF">R7226_05135</name>
</gene>
<feature type="domain" description="MEDS" evidence="3">
    <location>
        <begin position="12"/>
        <end position="162"/>
    </location>
</feature>
<sequence length="321" mass="33982">MLCSGHTADLCHPALVYATPAQFLTSAVPFLRDGLEHGEPCLAITSARNVALLREALGADAAAVDLHPADAWLTTPWRALVAYRRWVERNTGGVSAIAPQRRVRVLAEPFAPNRTAAAAREWTRYEALLNVAFAALPLTLLCSYDAAALPETVIADALRAHPQLLEPSQQLRENPTYVDLRSLSAALDAVALEPAATPVAEQQVDTDLHALRGFVAAQAQRAGVPGARISDMTFAAHEVAANACTHGGGDAVLRTWTADGEFLCEVADRGAGMSDPLAGNVEPAVTQPSGRGLWLARQLCDLVQVRTGAAGTTVRLHVTLG</sequence>
<dbReference type="RefSeq" id="WP_318595965.1">
    <property type="nucleotide sequence ID" value="NZ_JAWSTH010000008.1"/>
</dbReference>
<name>A0ABU4HK65_9ACTN</name>
<organism evidence="4 5">
    <name type="scientific">Conexibacter stalactiti</name>
    <dbReference type="NCBI Taxonomy" id="1940611"/>
    <lineage>
        <taxon>Bacteria</taxon>
        <taxon>Bacillati</taxon>
        <taxon>Actinomycetota</taxon>
        <taxon>Thermoleophilia</taxon>
        <taxon>Solirubrobacterales</taxon>
        <taxon>Conexibacteraceae</taxon>
        <taxon>Conexibacter</taxon>
    </lineage>
</organism>
<dbReference type="Pfam" id="PF13581">
    <property type="entry name" value="HATPase_c_2"/>
    <property type="match status" value="1"/>
</dbReference>
<dbReference type="SUPFAM" id="SSF55874">
    <property type="entry name" value="ATPase domain of HSP90 chaperone/DNA topoisomerase II/histidine kinase"/>
    <property type="match status" value="1"/>
</dbReference>
<evidence type="ECO:0000313" key="5">
    <source>
        <dbReference type="Proteomes" id="UP001284601"/>
    </source>
</evidence>
<dbReference type="Pfam" id="PF14417">
    <property type="entry name" value="MEDS"/>
    <property type="match status" value="1"/>
</dbReference>
<dbReference type="Proteomes" id="UP001284601">
    <property type="component" value="Unassembled WGS sequence"/>
</dbReference>
<dbReference type="PANTHER" id="PTHR35526">
    <property type="entry name" value="ANTI-SIGMA-F FACTOR RSBW-RELATED"/>
    <property type="match status" value="1"/>
</dbReference>
<proteinExistence type="predicted"/>
<dbReference type="NCBIfam" id="NF041045">
    <property type="entry name" value="RsbA_anti_sig"/>
    <property type="match status" value="1"/>
</dbReference>
<reference evidence="5" key="1">
    <citation type="submission" date="2023-07" db="EMBL/GenBank/DDBJ databases">
        <title>Conexibacter stalactiti sp. nov., isolated from stalactites in a lava cave and emended description of the genus Conexibacter.</title>
        <authorList>
            <person name="Lee S.D."/>
        </authorList>
    </citation>
    <scope>NUCLEOTIDE SEQUENCE [LARGE SCALE GENOMIC DNA]</scope>
    <source>
        <strain evidence="5">KCTC 39840</strain>
    </source>
</reference>
<dbReference type="PANTHER" id="PTHR35526:SF3">
    <property type="entry name" value="ANTI-SIGMA-F FACTOR RSBW"/>
    <property type="match status" value="1"/>
</dbReference>
<evidence type="ECO:0000256" key="1">
    <source>
        <dbReference type="ARBA" id="ARBA00022527"/>
    </source>
</evidence>
<dbReference type="InterPro" id="IPR036890">
    <property type="entry name" value="HATPase_C_sf"/>
</dbReference>
<evidence type="ECO:0000313" key="4">
    <source>
        <dbReference type="EMBL" id="MDW5593706.1"/>
    </source>
</evidence>
<dbReference type="InterPro" id="IPR047718">
    <property type="entry name" value="RsbA-like_anti_sig"/>
</dbReference>
<evidence type="ECO:0000259" key="2">
    <source>
        <dbReference type="Pfam" id="PF13581"/>
    </source>
</evidence>
<keyword evidence="4" id="KW-0808">Transferase</keyword>
<dbReference type="InterPro" id="IPR050267">
    <property type="entry name" value="Anti-sigma-factor_SerPK"/>
</dbReference>
<comment type="caution">
    <text evidence="4">The sequence shown here is derived from an EMBL/GenBank/DDBJ whole genome shotgun (WGS) entry which is preliminary data.</text>
</comment>